<protein>
    <recommendedName>
        <fullName evidence="1">Metallo-beta-lactamase domain-containing protein</fullName>
    </recommendedName>
</protein>
<dbReference type="SMART" id="SM00849">
    <property type="entry name" value="Lactamase_B"/>
    <property type="match status" value="1"/>
</dbReference>
<dbReference type="PANTHER" id="PTHR42951">
    <property type="entry name" value="METALLO-BETA-LACTAMASE DOMAIN-CONTAINING"/>
    <property type="match status" value="1"/>
</dbReference>
<dbReference type="Pfam" id="PF00753">
    <property type="entry name" value="Lactamase_B"/>
    <property type="match status" value="1"/>
</dbReference>
<dbReference type="RefSeq" id="WP_344681987.1">
    <property type="nucleotide sequence ID" value="NZ_BAAAVT010000006.1"/>
</dbReference>
<keyword evidence="3" id="KW-1185">Reference proteome</keyword>
<comment type="caution">
    <text evidence="2">The sequence shown here is derived from an EMBL/GenBank/DDBJ whole genome shotgun (WGS) entry which is preliminary data.</text>
</comment>
<proteinExistence type="predicted"/>
<sequence>MAGTPGITPFTRVDDDVFMTTVDGGVTPLNIGLVVGSRGAVLIDPGPDGGDHDALLAAVRQVTDAELIVVNTHGHGDHIGANAYLREHGVERILAHREAEVATATELVGQAPVVLDLGGPEVVVEHLGRGHTDGDLVVEVSREGHDGIMFCGDLVREGTDPSFRDSHPEEWVRTLGRIWSMAGTCSRIIPGHGQPVDADFVASMRRRMEQGHTLSRQALRDAVTDATKAIPILPYGPEESRELISRLRAGH</sequence>
<dbReference type="EMBL" id="BAAAVT010000006">
    <property type="protein sequence ID" value="GAA3060000.1"/>
    <property type="molecule type" value="Genomic_DNA"/>
</dbReference>
<dbReference type="InterPro" id="IPR001279">
    <property type="entry name" value="Metallo-B-lactamas"/>
</dbReference>
<feature type="domain" description="Metallo-beta-lactamase" evidence="1">
    <location>
        <begin position="28"/>
        <end position="192"/>
    </location>
</feature>
<name>A0ABP6LWQ4_9MICC</name>
<evidence type="ECO:0000313" key="3">
    <source>
        <dbReference type="Proteomes" id="UP001500236"/>
    </source>
</evidence>
<dbReference type="Gene3D" id="3.60.15.10">
    <property type="entry name" value="Ribonuclease Z/Hydroxyacylglutathione hydrolase-like"/>
    <property type="match status" value="1"/>
</dbReference>
<accession>A0ABP6LWQ4</accession>
<dbReference type="SUPFAM" id="SSF56281">
    <property type="entry name" value="Metallo-hydrolase/oxidoreductase"/>
    <property type="match status" value="1"/>
</dbReference>
<evidence type="ECO:0000313" key="2">
    <source>
        <dbReference type="EMBL" id="GAA3060000.1"/>
    </source>
</evidence>
<gene>
    <name evidence="2" type="ORF">GCM10010529_12120</name>
</gene>
<dbReference type="InterPro" id="IPR036866">
    <property type="entry name" value="RibonucZ/Hydroxyglut_hydro"/>
</dbReference>
<dbReference type="Proteomes" id="UP001500236">
    <property type="component" value="Unassembled WGS sequence"/>
</dbReference>
<dbReference type="CDD" id="cd16282">
    <property type="entry name" value="metallo-hydrolase-like_MBL-fold"/>
    <property type="match status" value="1"/>
</dbReference>
<evidence type="ECO:0000259" key="1">
    <source>
        <dbReference type="SMART" id="SM00849"/>
    </source>
</evidence>
<reference evidence="3" key="1">
    <citation type="journal article" date="2019" name="Int. J. Syst. Evol. Microbiol.">
        <title>The Global Catalogue of Microorganisms (GCM) 10K type strain sequencing project: providing services to taxonomists for standard genome sequencing and annotation.</title>
        <authorList>
            <consortium name="The Broad Institute Genomics Platform"/>
            <consortium name="The Broad Institute Genome Sequencing Center for Infectious Disease"/>
            <person name="Wu L."/>
            <person name="Ma J."/>
        </authorList>
    </citation>
    <scope>NUCLEOTIDE SEQUENCE [LARGE SCALE GENOMIC DNA]</scope>
    <source>
        <strain evidence="3">JCM 14309</strain>
    </source>
</reference>
<dbReference type="InterPro" id="IPR050855">
    <property type="entry name" value="NDM-1-like"/>
</dbReference>
<dbReference type="PANTHER" id="PTHR42951:SF4">
    <property type="entry name" value="ACYL-COENZYME A THIOESTERASE MBLAC2"/>
    <property type="match status" value="1"/>
</dbReference>
<organism evidence="2 3">
    <name type="scientific">Nesterenkonia aethiopica</name>
    <dbReference type="NCBI Taxonomy" id="269144"/>
    <lineage>
        <taxon>Bacteria</taxon>
        <taxon>Bacillati</taxon>
        <taxon>Actinomycetota</taxon>
        <taxon>Actinomycetes</taxon>
        <taxon>Micrococcales</taxon>
        <taxon>Micrococcaceae</taxon>
        <taxon>Nesterenkonia</taxon>
    </lineage>
</organism>